<organism evidence="1">
    <name type="scientific">Arundo donax</name>
    <name type="common">Giant reed</name>
    <name type="synonym">Donax arundinaceus</name>
    <dbReference type="NCBI Taxonomy" id="35708"/>
    <lineage>
        <taxon>Eukaryota</taxon>
        <taxon>Viridiplantae</taxon>
        <taxon>Streptophyta</taxon>
        <taxon>Embryophyta</taxon>
        <taxon>Tracheophyta</taxon>
        <taxon>Spermatophyta</taxon>
        <taxon>Magnoliopsida</taxon>
        <taxon>Liliopsida</taxon>
        <taxon>Poales</taxon>
        <taxon>Poaceae</taxon>
        <taxon>PACMAD clade</taxon>
        <taxon>Arundinoideae</taxon>
        <taxon>Arundineae</taxon>
        <taxon>Arundo</taxon>
    </lineage>
</organism>
<dbReference type="AlphaFoldDB" id="A0A0A9AQ55"/>
<dbReference type="EMBL" id="GBRH01245887">
    <property type="protein sequence ID" value="JAD52008.1"/>
    <property type="molecule type" value="Transcribed_RNA"/>
</dbReference>
<proteinExistence type="predicted"/>
<evidence type="ECO:0000313" key="1">
    <source>
        <dbReference type="EMBL" id="JAD52008.1"/>
    </source>
</evidence>
<sequence>MVSDSLLPQIYDPINESLEVKCLGRFMPHPLQHEDVNGILNVI</sequence>
<reference evidence="1" key="1">
    <citation type="submission" date="2014-09" db="EMBL/GenBank/DDBJ databases">
        <authorList>
            <person name="Magalhaes I.L.F."/>
            <person name="Oliveira U."/>
            <person name="Santos F.R."/>
            <person name="Vidigal T.H.D.A."/>
            <person name="Brescovit A.D."/>
            <person name="Santos A.J."/>
        </authorList>
    </citation>
    <scope>NUCLEOTIDE SEQUENCE</scope>
    <source>
        <tissue evidence="1">Shoot tissue taken approximately 20 cm above the soil surface</tissue>
    </source>
</reference>
<reference evidence="1" key="2">
    <citation type="journal article" date="2015" name="Data Brief">
        <title>Shoot transcriptome of the giant reed, Arundo donax.</title>
        <authorList>
            <person name="Barrero R.A."/>
            <person name="Guerrero F.D."/>
            <person name="Moolhuijzen P."/>
            <person name="Goolsby J.A."/>
            <person name="Tidwell J."/>
            <person name="Bellgard S.E."/>
            <person name="Bellgard M.I."/>
        </authorList>
    </citation>
    <scope>NUCLEOTIDE SEQUENCE</scope>
    <source>
        <tissue evidence="1">Shoot tissue taken approximately 20 cm above the soil surface</tissue>
    </source>
</reference>
<protein>
    <submittedName>
        <fullName evidence="1">Uncharacterized protein</fullName>
    </submittedName>
</protein>
<name>A0A0A9AQ55_ARUDO</name>
<accession>A0A0A9AQ55</accession>